<protein>
    <recommendedName>
        <fullName evidence="10 13">Carboxysome shell carbonic anhydrase</fullName>
        <ecNumber evidence="2 13">4.2.1.1</ecNumber>
    </recommendedName>
</protein>
<dbReference type="InterPro" id="IPR014074">
    <property type="entry name" value="Carboxysome_shell_carb_anhy"/>
</dbReference>
<evidence type="ECO:0000256" key="9">
    <source>
        <dbReference type="ARBA" id="ARBA00024021"/>
    </source>
</evidence>
<dbReference type="OrthoDB" id="544846at2"/>
<dbReference type="RefSeq" id="WP_055449348.1">
    <property type="nucleotide sequence ID" value="NZ_CYHF01000001.1"/>
</dbReference>
<evidence type="ECO:0000256" key="7">
    <source>
        <dbReference type="ARBA" id="ARBA00023587"/>
    </source>
</evidence>
<evidence type="ECO:0000256" key="12">
    <source>
        <dbReference type="ARBA" id="ARBA00048348"/>
    </source>
</evidence>
<dbReference type="GO" id="GO:0004089">
    <property type="term" value="F:carbonate dehydratase activity"/>
    <property type="evidence" value="ECO:0007669"/>
    <property type="project" value="UniProtKB-UniRule"/>
</dbReference>
<keyword evidence="5" id="KW-0456">Lyase</keyword>
<feature type="domain" description="Carboxysome Shell Carbonic Anhydrase C-terminal" evidence="14">
    <location>
        <begin position="402"/>
        <end position="517"/>
    </location>
</feature>
<evidence type="ECO:0000259" key="14">
    <source>
        <dbReference type="Pfam" id="PF08936"/>
    </source>
</evidence>
<evidence type="ECO:0000256" key="1">
    <source>
        <dbReference type="ARBA" id="ARBA00001947"/>
    </source>
</evidence>
<comment type="similarity">
    <text evidence="9">Belongs to the beta-class carbonic anhydrase family. CsoSCA subfamily.</text>
</comment>
<dbReference type="Proteomes" id="UP000183649">
    <property type="component" value="Unassembled WGS sequence"/>
</dbReference>
<dbReference type="NCBIfam" id="TIGR02701">
    <property type="entry name" value="shell_carb_anhy"/>
    <property type="match status" value="1"/>
</dbReference>
<dbReference type="Gene3D" id="1.20.120.1310">
    <property type="entry name" value="Carboxysome Shell Carbonic Anhydrase, N-terminal helical domain"/>
    <property type="match status" value="1"/>
</dbReference>
<reference evidence="18" key="1">
    <citation type="submission" date="2015-08" db="EMBL/GenBank/DDBJ databases">
        <authorList>
            <person name="Varghese N."/>
        </authorList>
    </citation>
    <scope>NUCLEOTIDE SEQUENCE [LARGE SCALE GENOMIC DNA]</scope>
    <source>
        <strain evidence="18">DSM 18181</strain>
    </source>
</reference>
<dbReference type="EC" id="4.2.1.1" evidence="2 13"/>
<evidence type="ECO:0000256" key="11">
    <source>
        <dbReference type="ARBA" id="ARBA00024446"/>
    </source>
</evidence>
<evidence type="ECO:0000256" key="4">
    <source>
        <dbReference type="ARBA" id="ARBA00022833"/>
    </source>
</evidence>
<name>A0A0K6HSQ3_9BURK</name>
<evidence type="ECO:0000256" key="8">
    <source>
        <dbReference type="ARBA" id="ARBA00023669"/>
    </source>
</evidence>
<dbReference type="GO" id="GO:0046872">
    <property type="term" value="F:metal ion binding"/>
    <property type="evidence" value="ECO:0007669"/>
    <property type="project" value="UniProtKB-KW"/>
</dbReference>
<sequence>MNTQKRMAALRASGAYLGGQDASQAHQHIMRPAFRPAFHAQADGGNPACNIGAGQRCEHALVDAELNQRLYDYERTVRGRFRGIVDTLKAISAVQHESDFAERAQRLAQDRLGYALPQELLDDAWVSGLDMRALHTHCIFQSFKNSVDHTDADQAPWLDRMAITPEFLAACGYHTVDITPCADGRLQGLVPFVFRMAPNRNVYLKAYAGAMFDVEADMIDWAHRELERLTGGIPGGESQNYLKIAVYHFSSSHSHDQGCAFHASNDKQAVESAKQRLDELRVAIERTYGVGAAPAVLLVGLDTDHDSLRIHLPDADGDVNPYRYVDTAELYRETVALSAQAARAHIAQRVDEAQHMDGWAQGRGNMDAGMRSLVLALAEANLSQIEFVIHHHQGRYSVLGHDEEFICAGEATHYVQMRNKYYFAHLDTVEEGAADMDVGIKIFTGLNVRHGLPVPVLVHFYYSSRVPGSRDRALKRAKRVKAAIESRYPALVARNLLTCRMALSDRFDTERCVFVDEAVADAGH</sequence>
<dbReference type="STRING" id="339866.GCA_001418255_00412"/>
<keyword evidence="11" id="KW-1283">Bacterial microcompartment</keyword>
<dbReference type="InterPro" id="IPR048620">
    <property type="entry name" value="CsoSCA_C"/>
</dbReference>
<evidence type="ECO:0000256" key="10">
    <source>
        <dbReference type="ARBA" id="ARBA00024121"/>
    </source>
</evidence>
<dbReference type="Pfam" id="PF20686">
    <property type="entry name" value="CsoSCA_cat"/>
    <property type="match status" value="1"/>
</dbReference>
<proteinExistence type="inferred from homology"/>
<evidence type="ECO:0000256" key="2">
    <source>
        <dbReference type="ARBA" id="ARBA00012925"/>
    </source>
</evidence>
<gene>
    <name evidence="17" type="ORF">Ga0061069_101416</name>
</gene>
<dbReference type="InterPro" id="IPR048619">
    <property type="entry name" value="CsoSCA_N"/>
</dbReference>
<comment type="subcellular location">
    <subcellularLocation>
        <location evidence="7">Carboxysome</location>
    </subcellularLocation>
</comment>
<evidence type="ECO:0000313" key="17">
    <source>
        <dbReference type="EMBL" id="CUA93924.1"/>
    </source>
</evidence>
<keyword evidence="8" id="KW-1282">Carboxysome</keyword>
<evidence type="ECO:0000256" key="3">
    <source>
        <dbReference type="ARBA" id="ARBA00022723"/>
    </source>
</evidence>
<accession>A0A0K6HSQ3</accession>
<dbReference type="GO" id="GO:0031470">
    <property type="term" value="C:carboxysome"/>
    <property type="evidence" value="ECO:0007669"/>
    <property type="project" value="UniProtKB-SubCell"/>
</dbReference>
<dbReference type="InterPro" id="IPR048539">
    <property type="entry name" value="CsoSCA_cat"/>
</dbReference>
<evidence type="ECO:0000259" key="16">
    <source>
        <dbReference type="Pfam" id="PF20687"/>
    </source>
</evidence>
<dbReference type="AlphaFoldDB" id="A0A0K6HSQ3"/>
<dbReference type="Pfam" id="PF20687">
    <property type="entry name" value="CsoSCA_N"/>
    <property type="match status" value="1"/>
</dbReference>
<comment type="catalytic activity">
    <reaction evidence="12">
        <text>hydrogencarbonate + H(+) = CO2 + H2O</text>
        <dbReference type="Rhea" id="RHEA:10748"/>
        <dbReference type="ChEBI" id="CHEBI:15377"/>
        <dbReference type="ChEBI" id="CHEBI:15378"/>
        <dbReference type="ChEBI" id="CHEBI:16526"/>
        <dbReference type="ChEBI" id="CHEBI:17544"/>
        <dbReference type="EC" id="4.2.1.1"/>
    </reaction>
</comment>
<keyword evidence="18" id="KW-1185">Reference proteome</keyword>
<keyword evidence="6" id="KW-0120">Carbon dioxide fixation</keyword>
<feature type="domain" description="Carboxysome Shell Carbonic Anhydrase N-terminal" evidence="16">
    <location>
        <begin position="59"/>
        <end position="149"/>
    </location>
</feature>
<comment type="cofactor">
    <cofactor evidence="1">
        <name>Zn(2+)</name>
        <dbReference type="ChEBI" id="CHEBI:29105"/>
    </cofactor>
</comment>
<dbReference type="Pfam" id="PF08936">
    <property type="entry name" value="CsoSCA_C"/>
    <property type="match status" value="1"/>
</dbReference>
<evidence type="ECO:0000256" key="5">
    <source>
        <dbReference type="ARBA" id="ARBA00023239"/>
    </source>
</evidence>
<dbReference type="EMBL" id="CYHF01000001">
    <property type="protein sequence ID" value="CUA93924.1"/>
    <property type="molecule type" value="Genomic_DNA"/>
</dbReference>
<dbReference type="InterPro" id="IPR043066">
    <property type="entry name" value="CsoSCA_C_sf"/>
</dbReference>
<evidence type="ECO:0000313" key="18">
    <source>
        <dbReference type="Proteomes" id="UP000183649"/>
    </source>
</evidence>
<keyword evidence="3" id="KW-0479">Metal-binding</keyword>
<dbReference type="GO" id="GO:0015977">
    <property type="term" value="P:carbon fixation"/>
    <property type="evidence" value="ECO:0007669"/>
    <property type="project" value="UniProtKB-UniRule"/>
</dbReference>
<feature type="domain" description="Carboxysome Shell Carbonic Anhydrase catalytic" evidence="15">
    <location>
        <begin position="166"/>
        <end position="401"/>
    </location>
</feature>
<dbReference type="Gene3D" id="3.30.1330.140">
    <property type="entry name" value="Carboxysome Shell Carbonic Anhydrase, C-terminal domain"/>
    <property type="match status" value="1"/>
</dbReference>
<evidence type="ECO:0000256" key="6">
    <source>
        <dbReference type="ARBA" id="ARBA00023300"/>
    </source>
</evidence>
<keyword evidence="4" id="KW-0862">Zinc</keyword>
<evidence type="ECO:0000259" key="15">
    <source>
        <dbReference type="Pfam" id="PF20686"/>
    </source>
</evidence>
<dbReference type="InterPro" id="IPR043065">
    <property type="entry name" value="CsoSCA_N_sf"/>
</dbReference>
<organism evidence="17 18">
    <name type="scientific">Thiomonas bhubaneswarensis</name>
    <dbReference type="NCBI Taxonomy" id="339866"/>
    <lineage>
        <taxon>Bacteria</taxon>
        <taxon>Pseudomonadati</taxon>
        <taxon>Pseudomonadota</taxon>
        <taxon>Betaproteobacteria</taxon>
        <taxon>Burkholderiales</taxon>
        <taxon>Thiomonas</taxon>
    </lineage>
</organism>
<evidence type="ECO:0000256" key="13">
    <source>
        <dbReference type="NCBIfam" id="TIGR02701"/>
    </source>
</evidence>